<reference evidence="1 2" key="1">
    <citation type="journal article" date="2016" name="Genome Announc.">
        <title>Draft Genome Sequences of Five Rapidly Growing Mycobacterium Species, M. thermoresistibile, M. fortuitum subsp. acetamidolyticum, M. canariasense, M. brisbanense, and M. novocastrense.</title>
        <authorList>
            <person name="Katahira K."/>
            <person name="Ogura Y."/>
            <person name="Gotoh Y."/>
            <person name="Hayashi T."/>
        </authorList>
    </citation>
    <scope>NUCLEOTIDE SEQUENCE [LARGE SCALE GENOMIC DNA]</scope>
    <source>
        <strain evidence="1 2">JCM18114</strain>
    </source>
</reference>
<keyword evidence="2" id="KW-1185">Reference proteome</keyword>
<dbReference type="EMBL" id="BCTA01000097">
    <property type="protein sequence ID" value="GAT12728.1"/>
    <property type="molecule type" value="Genomic_DNA"/>
</dbReference>
<accession>A0ABQ0KW56</accession>
<organism evidence="1 2">
    <name type="scientific">Mycolicibacterium novocastrense</name>
    <name type="common">Mycobacterium novocastrense</name>
    <dbReference type="NCBI Taxonomy" id="59813"/>
    <lineage>
        <taxon>Bacteria</taxon>
        <taxon>Bacillati</taxon>
        <taxon>Actinomycetota</taxon>
        <taxon>Actinomycetes</taxon>
        <taxon>Mycobacteriales</taxon>
        <taxon>Mycobacteriaceae</taxon>
        <taxon>Mycolicibacterium</taxon>
    </lineage>
</organism>
<feature type="non-terminal residue" evidence="1">
    <location>
        <position position="1"/>
    </location>
</feature>
<name>A0ABQ0KW56_MYCNV</name>
<evidence type="ECO:0000313" key="1">
    <source>
        <dbReference type="EMBL" id="GAT12728.1"/>
    </source>
</evidence>
<evidence type="ECO:0000313" key="2">
    <source>
        <dbReference type="Proteomes" id="UP000069773"/>
    </source>
</evidence>
<gene>
    <name evidence="1" type="ORF">RMCN_5861</name>
</gene>
<comment type="caution">
    <text evidence="1">The sequence shown here is derived from an EMBL/GenBank/DDBJ whole genome shotgun (WGS) entry which is preliminary data.</text>
</comment>
<proteinExistence type="predicted"/>
<dbReference type="Proteomes" id="UP000069773">
    <property type="component" value="Unassembled WGS sequence"/>
</dbReference>
<protein>
    <submittedName>
        <fullName evidence="1">LuxR family transcriptional regulator</fullName>
    </submittedName>
</protein>
<sequence>RRDSATATGSGCAVLSVERVQPANTIPAAAVAPRNRRLLKPPPDATRSLITRCIPGDRAQTHLAPTASPLVPHHVGSGLLPVFTVRSGTHRIDEEDVKIR</sequence>